<dbReference type="Proteomes" id="UP000094056">
    <property type="component" value="Unassembled WGS sequence"/>
</dbReference>
<evidence type="ECO:0000313" key="2">
    <source>
        <dbReference type="EMBL" id="ODS30078.1"/>
    </source>
</evidence>
<dbReference type="NCBIfam" id="NF033539">
    <property type="entry name" value="transpos_IS1380"/>
    <property type="match status" value="1"/>
</dbReference>
<gene>
    <name evidence="2" type="ORF">SCARUB_04814</name>
</gene>
<dbReference type="InterPro" id="IPR025668">
    <property type="entry name" value="Tnp_DDE_dom"/>
</dbReference>
<dbReference type="PATRIC" id="fig|1872076.5.peg.5778"/>
<dbReference type="Pfam" id="PF13701">
    <property type="entry name" value="DDE_Tnp_1_4"/>
    <property type="match status" value="1"/>
</dbReference>
<dbReference type="EMBL" id="MAYW01000288">
    <property type="protein sequence ID" value="ODS30078.1"/>
    <property type="molecule type" value="Genomic_DNA"/>
</dbReference>
<dbReference type="InterPro" id="IPR047960">
    <property type="entry name" value="Transpos_IS1380"/>
</dbReference>
<dbReference type="AlphaFoldDB" id="A0A1E3X387"/>
<organism evidence="2 3">
    <name type="scientific">Candidatus Scalindua rubra</name>
    <dbReference type="NCBI Taxonomy" id="1872076"/>
    <lineage>
        <taxon>Bacteria</taxon>
        <taxon>Pseudomonadati</taxon>
        <taxon>Planctomycetota</taxon>
        <taxon>Candidatus Brocadiia</taxon>
        <taxon>Candidatus Brocadiales</taxon>
        <taxon>Candidatus Scalinduaceae</taxon>
        <taxon>Candidatus Scalindua</taxon>
    </lineage>
</organism>
<dbReference type="InterPro" id="IPR012337">
    <property type="entry name" value="RNaseH-like_sf"/>
</dbReference>
<reference evidence="2 3" key="1">
    <citation type="submission" date="2016-07" db="EMBL/GenBank/DDBJ databases">
        <title>Draft genome of Scalindua rubra, obtained from a brine-seawater interface in the Red Sea, sheds light on salt adaptation in anammox bacteria.</title>
        <authorList>
            <person name="Speth D.R."/>
            <person name="Lagkouvardos I."/>
            <person name="Wang Y."/>
            <person name="Qian P.-Y."/>
            <person name="Dutilh B.E."/>
            <person name="Jetten M.S."/>
        </authorList>
    </citation>
    <scope>NUCLEOTIDE SEQUENCE [LARGE SCALE GENOMIC DNA]</scope>
    <source>
        <strain evidence="2">BSI-1</strain>
    </source>
</reference>
<proteinExistence type="predicted"/>
<protein>
    <submittedName>
        <fullName evidence="2">Putative transposase</fullName>
    </submittedName>
</protein>
<comment type="caution">
    <text evidence="2">The sequence shown here is derived from an EMBL/GenBank/DDBJ whole genome shotgun (WGS) entry which is preliminary data.</text>
</comment>
<name>A0A1E3X387_9BACT</name>
<evidence type="ECO:0000259" key="1">
    <source>
        <dbReference type="Pfam" id="PF13701"/>
    </source>
</evidence>
<evidence type="ECO:0000313" key="3">
    <source>
        <dbReference type="Proteomes" id="UP000094056"/>
    </source>
</evidence>
<sequence length="477" mass="54260">MKTLQENLPRQNDNILTHFSPDSECQENLPFFTAPVSGKKVQLDFNGGSVTSNAGVLLLSETERQLGIIASVVACITDKRRPYSVEHSLKEMVSQRVFQIACGDEDAEDCNSLRMDPALKLAVGRLPEERDDLASQPTMSRLENGVSRSALMRMGYAFLDGFIASYAGEPRVIVIDFDDTDNTVYGGQQESLFNSYHGEYCFMPLHVYEGLSGKLITTILRPGKRPSGKETLTYLKRIVKRIRTSWKETIIVFRGDSHYSSPEVFDWIENQDQVYSVVGLSANAVLKKAVEAIVQEVKERYLEYKRPLKRYHSFFYQAGSWAEKRRVVAKVELNEKGLNVRFISTEMMEAQATVLYETIYCARGNVEGYIKDHKTYLHSDRNSCHRFEANQFRLFLHSLAYVLLHALKTHVLKGTEFATATMETLRLKLLKVGARVIELKTKVKLHLPTSCPYKKVLRKSTAIFSQLRKMEKALAPI</sequence>
<accession>A0A1E3X387</accession>
<dbReference type="SUPFAM" id="SSF53098">
    <property type="entry name" value="Ribonuclease H-like"/>
    <property type="match status" value="1"/>
</dbReference>
<feature type="domain" description="Transposase DDE" evidence="1">
    <location>
        <begin position="35"/>
        <end position="468"/>
    </location>
</feature>